<protein>
    <submittedName>
        <fullName evidence="2">Uncharacterized protein</fullName>
    </submittedName>
</protein>
<feature type="region of interest" description="Disordered" evidence="1">
    <location>
        <begin position="57"/>
        <end position="215"/>
    </location>
</feature>
<feature type="compositionally biased region" description="Low complexity" evidence="1">
    <location>
        <begin position="116"/>
        <end position="138"/>
    </location>
</feature>
<feature type="compositionally biased region" description="Basic and acidic residues" evidence="1">
    <location>
        <begin position="202"/>
        <end position="215"/>
    </location>
</feature>
<accession>A0AB38D1M8</accession>
<evidence type="ECO:0000313" key="2">
    <source>
        <dbReference type="EMBL" id="SIB35855.1"/>
    </source>
</evidence>
<reference evidence="2 3" key="1">
    <citation type="submission" date="2016-11" db="EMBL/GenBank/DDBJ databases">
        <authorList>
            <consortium name="Pathogen Informatics"/>
        </authorList>
    </citation>
    <scope>NUCLEOTIDE SEQUENCE [LARGE SCALE GENOMIC DNA]</scope>
    <source>
        <strain evidence="2 3">104</strain>
    </source>
</reference>
<dbReference type="AlphaFoldDB" id="A0AB38D1M8"/>
<dbReference type="EMBL" id="FSHM01000005">
    <property type="protein sequence ID" value="SIB35855.1"/>
    <property type="molecule type" value="Genomic_DNA"/>
</dbReference>
<gene>
    <name evidence="2" type="ORF">SAMEA2070301_03568</name>
</gene>
<proteinExistence type="predicted"/>
<comment type="caution">
    <text evidence="2">The sequence shown here is derived from an EMBL/GenBank/DDBJ whole genome shotgun (WGS) entry which is preliminary data.</text>
</comment>
<dbReference type="Proteomes" id="UP000185210">
    <property type="component" value="Unassembled WGS sequence"/>
</dbReference>
<feature type="compositionally biased region" description="Basic and acidic residues" evidence="1">
    <location>
        <begin position="314"/>
        <end position="329"/>
    </location>
</feature>
<sequence length="510" mass="54418">MGICAEGAHILVTKHRRLMSSGLRSTLAVTALAAVIVGGVKVIGDYTTPGSGFSTIATGAADPTGPTGGPSGPGGMNGSQFQPPGLPPQMPDYQGGINQPPLDQNSGISIYNTGSPGAQQIPGQQGAQQPQQGWDQPAHGTQMPNYSTAPGYTQGPGQPNPNYQAPQQQAPQQGQQGNQNQQTQQANQNQQSQEPQQQNQQDRGDQQRQQKCGAIKEDMAIDSALQLLDSMSQVGEVAQQIAQIAEMILPKGGGGGLGPDGSRKPGRQPITPFECSYCPPDKPVKPKPDPKPDNQPVMTPDTKPDNKPVPTQDNKPEPTKADKPKDKSDDQLLEDVCDVLKTPFGGVVCEAVKQLICFPSDPNCKGPVPICFKKGTTALTPDLIAQRQKYIDLGNDLIERNQALGGEVWRRIGTRQFWEARGKREAEAAKKANPGAYAGGLVGGHGPDLLWEGLKDDDRPVFPMDSSLNGSIGSQQRIYKWGYVVTEFQPGNWATTANGVERCIAEVAMR</sequence>
<name>A0AB38D1M8_9MYCO</name>
<feature type="compositionally biased region" description="Polar residues" evidence="1">
    <location>
        <begin position="142"/>
        <end position="151"/>
    </location>
</feature>
<feature type="compositionally biased region" description="Gly residues" evidence="1">
    <location>
        <begin position="66"/>
        <end position="77"/>
    </location>
</feature>
<feature type="compositionally biased region" description="Low complexity" evidence="1">
    <location>
        <begin position="155"/>
        <end position="201"/>
    </location>
</feature>
<evidence type="ECO:0000256" key="1">
    <source>
        <dbReference type="SAM" id="MobiDB-lite"/>
    </source>
</evidence>
<feature type="compositionally biased region" description="Basic and acidic residues" evidence="1">
    <location>
        <begin position="282"/>
        <end position="292"/>
    </location>
</feature>
<evidence type="ECO:0000313" key="3">
    <source>
        <dbReference type="Proteomes" id="UP000185210"/>
    </source>
</evidence>
<organism evidence="2 3">
    <name type="scientific">Mycobacteroides abscessus subsp. abscessus</name>
    <dbReference type="NCBI Taxonomy" id="1185650"/>
    <lineage>
        <taxon>Bacteria</taxon>
        <taxon>Bacillati</taxon>
        <taxon>Actinomycetota</taxon>
        <taxon>Actinomycetes</taxon>
        <taxon>Mycobacteriales</taxon>
        <taxon>Mycobacteriaceae</taxon>
        <taxon>Mycobacteroides</taxon>
        <taxon>Mycobacteroides abscessus</taxon>
    </lineage>
</organism>
<feature type="region of interest" description="Disordered" evidence="1">
    <location>
        <begin position="253"/>
        <end position="329"/>
    </location>
</feature>
<feature type="compositionally biased region" description="Polar residues" evidence="1">
    <location>
        <begin position="101"/>
        <end position="115"/>
    </location>
</feature>